<dbReference type="OrthoDB" id="5783840at2759"/>
<dbReference type="OMA" id="EYGTHEF"/>
<dbReference type="AlphaFoldDB" id="A0A0N5D6G8"/>
<evidence type="ECO:0000313" key="2">
    <source>
        <dbReference type="Proteomes" id="UP000276776"/>
    </source>
</evidence>
<protein>
    <submittedName>
        <fullName evidence="3">Cys_knot domain-containing protein</fullName>
    </submittedName>
</protein>
<dbReference type="STRING" id="103827.A0A0N5D6G8"/>
<proteinExistence type="predicted"/>
<evidence type="ECO:0000313" key="3">
    <source>
        <dbReference type="WBParaSite" id="TCLT_0000862901-mRNA-1"/>
    </source>
</evidence>
<dbReference type="SUPFAM" id="SSF57501">
    <property type="entry name" value="Cystine-knot cytokines"/>
    <property type="match status" value="1"/>
</dbReference>
<organism evidence="3">
    <name type="scientific">Thelazia callipaeda</name>
    <name type="common">Oriental eyeworm</name>
    <name type="synonym">Parasitic nematode</name>
    <dbReference type="NCBI Taxonomy" id="103827"/>
    <lineage>
        <taxon>Eukaryota</taxon>
        <taxon>Metazoa</taxon>
        <taxon>Ecdysozoa</taxon>
        <taxon>Nematoda</taxon>
        <taxon>Chromadorea</taxon>
        <taxon>Rhabditida</taxon>
        <taxon>Spirurina</taxon>
        <taxon>Spiruromorpha</taxon>
        <taxon>Thelazioidea</taxon>
        <taxon>Thelaziidae</taxon>
        <taxon>Thelazia</taxon>
    </lineage>
</organism>
<sequence length="91" mass="10183">MLHAPGMNPLVREDDNGRTCRINLTIPVCRGYCPTHEYGTHEFPYRSQKSEVCVPEGGVFEVLPMTECDKDASPEIRNVTILRGAKCVCKT</sequence>
<keyword evidence="2" id="KW-1185">Reference proteome</keyword>
<name>A0A0N5D6G8_THECL</name>
<dbReference type="Proteomes" id="UP000276776">
    <property type="component" value="Unassembled WGS sequence"/>
</dbReference>
<dbReference type="Gene3D" id="2.10.90.10">
    <property type="entry name" value="Cystine-knot cytokines"/>
    <property type="match status" value="1"/>
</dbReference>
<dbReference type="EMBL" id="UYYF01004659">
    <property type="protein sequence ID" value="VDN06193.1"/>
    <property type="molecule type" value="Genomic_DNA"/>
</dbReference>
<reference evidence="3" key="1">
    <citation type="submission" date="2017-02" db="UniProtKB">
        <authorList>
            <consortium name="WormBaseParasite"/>
        </authorList>
    </citation>
    <scope>IDENTIFICATION</scope>
</reference>
<evidence type="ECO:0000313" key="1">
    <source>
        <dbReference type="EMBL" id="VDN06193.1"/>
    </source>
</evidence>
<gene>
    <name evidence="1" type="ORF">TCLT_LOCUS8618</name>
</gene>
<accession>A0A0N5D6G8</accession>
<dbReference type="InterPro" id="IPR029034">
    <property type="entry name" value="Cystine-knot_cytokine"/>
</dbReference>
<reference evidence="1 2" key="2">
    <citation type="submission" date="2018-11" db="EMBL/GenBank/DDBJ databases">
        <authorList>
            <consortium name="Pathogen Informatics"/>
        </authorList>
    </citation>
    <scope>NUCLEOTIDE SEQUENCE [LARGE SCALE GENOMIC DNA]</scope>
</reference>
<dbReference type="WBParaSite" id="TCLT_0000862901-mRNA-1">
    <property type="protein sequence ID" value="TCLT_0000862901-mRNA-1"/>
    <property type="gene ID" value="TCLT_0000862901"/>
</dbReference>